<reference evidence="3" key="2">
    <citation type="submission" date="2023-04" db="EMBL/GenBank/DDBJ databases">
        <title>Paracnuella aquatica gen. nov., sp. nov., a member of the family Chitinophagaceae isolated from a hot spring.</title>
        <authorList>
            <person name="Wang C."/>
        </authorList>
    </citation>
    <scope>NUCLEOTIDE SEQUENCE</scope>
    <source>
        <strain evidence="3">LB-8</strain>
    </source>
</reference>
<evidence type="ECO:0000259" key="2">
    <source>
        <dbReference type="PROSITE" id="PS50110"/>
    </source>
</evidence>
<evidence type="ECO:0000313" key="3">
    <source>
        <dbReference type="EMBL" id="MCU7549107.1"/>
    </source>
</evidence>
<comment type="caution">
    <text evidence="3">The sequence shown here is derived from an EMBL/GenBank/DDBJ whole genome shotgun (WGS) entry which is preliminary data.</text>
</comment>
<protein>
    <submittedName>
        <fullName evidence="3">Response regulator</fullName>
    </submittedName>
</protein>
<dbReference type="PANTHER" id="PTHR44520">
    <property type="entry name" value="RESPONSE REGULATOR RCP1-RELATED"/>
    <property type="match status" value="1"/>
</dbReference>
<dbReference type="Proteomes" id="UP001155483">
    <property type="component" value="Unassembled WGS sequence"/>
</dbReference>
<feature type="modified residue" description="4-aspartylphosphate" evidence="1">
    <location>
        <position position="68"/>
    </location>
</feature>
<reference evidence="3" key="1">
    <citation type="submission" date="2022-09" db="EMBL/GenBank/DDBJ databases">
        <authorList>
            <person name="Yuan C."/>
            <person name="Ke Z."/>
        </authorList>
    </citation>
    <scope>NUCLEOTIDE SEQUENCE</scope>
    <source>
        <strain evidence="3">LB-8</strain>
    </source>
</reference>
<name>A0A9X2XVE7_9BACT</name>
<keyword evidence="1" id="KW-0597">Phosphoprotein</keyword>
<organism evidence="3 4">
    <name type="scientific">Paraflavisolibacter caeni</name>
    <dbReference type="NCBI Taxonomy" id="2982496"/>
    <lineage>
        <taxon>Bacteria</taxon>
        <taxon>Pseudomonadati</taxon>
        <taxon>Bacteroidota</taxon>
        <taxon>Chitinophagia</taxon>
        <taxon>Chitinophagales</taxon>
        <taxon>Chitinophagaceae</taxon>
        <taxon>Paraflavisolibacter</taxon>
    </lineage>
</organism>
<dbReference type="GO" id="GO:0000160">
    <property type="term" value="P:phosphorelay signal transduction system"/>
    <property type="evidence" value="ECO:0007669"/>
    <property type="project" value="InterPro"/>
</dbReference>
<dbReference type="InterPro" id="IPR001789">
    <property type="entry name" value="Sig_transdc_resp-reg_receiver"/>
</dbReference>
<dbReference type="InterPro" id="IPR052893">
    <property type="entry name" value="TCS_response_regulator"/>
</dbReference>
<gene>
    <name evidence="3" type="ORF">OCK74_08270</name>
</gene>
<evidence type="ECO:0000313" key="4">
    <source>
        <dbReference type="Proteomes" id="UP001155483"/>
    </source>
</evidence>
<dbReference type="Gene3D" id="3.40.50.2300">
    <property type="match status" value="1"/>
</dbReference>
<dbReference type="SMART" id="SM00448">
    <property type="entry name" value="REC"/>
    <property type="match status" value="1"/>
</dbReference>
<keyword evidence="4" id="KW-1185">Reference proteome</keyword>
<dbReference type="Pfam" id="PF00072">
    <property type="entry name" value="Response_reg"/>
    <property type="match status" value="1"/>
</dbReference>
<dbReference type="RefSeq" id="WP_279296548.1">
    <property type="nucleotide sequence ID" value="NZ_JAOTIF010000004.1"/>
</dbReference>
<evidence type="ECO:0000256" key="1">
    <source>
        <dbReference type="PROSITE-ProRule" id="PRU00169"/>
    </source>
</evidence>
<dbReference type="AlphaFoldDB" id="A0A9X2XVE7"/>
<dbReference type="InterPro" id="IPR011006">
    <property type="entry name" value="CheY-like_superfamily"/>
</dbReference>
<dbReference type="SUPFAM" id="SSF52172">
    <property type="entry name" value="CheY-like"/>
    <property type="match status" value="1"/>
</dbReference>
<sequence length="155" mass="18293">MKDHLLNKAMANSRPIVILEDDEDDQELIEEAIREIGFKNKIIFFKDGEEGVEYLRMAKELPFIIISDLKMPRMDGLEFKICIDQDQSLRQKMIPFVFLTTSTDITVFKRVNSQTTILGYFVKPNNYHDLKYTIKTILDYWGAQESFSMHFENQR</sequence>
<accession>A0A9X2XVE7</accession>
<dbReference type="EMBL" id="JAOTIF010000004">
    <property type="protein sequence ID" value="MCU7549107.1"/>
    <property type="molecule type" value="Genomic_DNA"/>
</dbReference>
<dbReference type="PROSITE" id="PS50110">
    <property type="entry name" value="RESPONSE_REGULATORY"/>
    <property type="match status" value="1"/>
</dbReference>
<proteinExistence type="predicted"/>
<dbReference type="PANTHER" id="PTHR44520:SF2">
    <property type="entry name" value="RESPONSE REGULATOR RCP1"/>
    <property type="match status" value="1"/>
</dbReference>
<feature type="domain" description="Response regulatory" evidence="2">
    <location>
        <begin position="15"/>
        <end position="138"/>
    </location>
</feature>